<dbReference type="Proteomes" id="UP000032180">
    <property type="component" value="Chromosome 12"/>
</dbReference>
<name>A0A0D9Y0H0_9ORYZ</name>
<dbReference type="Gramene" id="LPERR12G13260.1">
    <property type="protein sequence ID" value="LPERR12G13260.1"/>
    <property type="gene ID" value="LPERR12G13260"/>
</dbReference>
<organism evidence="1 2">
    <name type="scientific">Leersia perrieri</name>
    <dbReference type="NCBI Taxonomy" id="77586"/>
    <lineage>
        <taxon>Eukaryota</taxon>
        <taxon>Viridiplantae</taxon>
        <taxon>Streptophyta</taxon>
        <taxon>Embryophyta</taxon>
        <taxon>Tracheophyta</taxon>
        <taxon>Spermatophyta</taxon>
        <taxon>Magnoliopsida</taxon>
        <taxon>Liliopsida</taxon>
        <taxon>Poales</taxon>
        <taxon>Poaceae</taxon>
        <taxon>BOP clade</taxon>
        <taxon>Oryzoideae</taxon>
        <taxon>Oryzeae</taxon>
        <taxon>Oryzinae</taxon>
        <taxon>Leersia</taxon>
    </lineage>
</organism>
<sequence length="82" mass="9363">MVHIPAKNLISEKTTTTPEAETHIDVIIETRNAARIGLGARKVIIIPKYVMQRVKNLQDIFKEGILTFHKSIGKEFSHLRKK</sequence>
<dbReference type="EnsemblPlants" id="LPERR12G13260.1">
    <property type="protein sequence ID" value="LPERR12G13260.1"/>
    <property type="gene ID" value="LPERR12G13260"/>
</dbReference>
<protein>
    <submittedName>
        <fullName evidence="1">Uncharacterized protein</fullName>
    </submittedName>
</protein>
<accession>A0A0D9Y0H0</accession>
<reference evidence="1" key="3">
    <citation type="submission" date="2015-04" db="UniProtKB">
        <authorList>
            <consortium name="EnsemblPlants"/>
        </authorList>
    </citation>
    <scope>IDENTIFICATION</scope>
</reference>
<proteinExistence type="predicted"/>
<keyword evidence="2" id="KW-1185">Reference proteome</keyword>
<evidence type="ECO:0000313" key="2">
    <source>
        <dbReference type="Proteomes" id="UP000032180"/>
    </source>
</evidence>
<dbReference type="HOGENOM" id="CLU_2561583_0_0_1"/>
<dbReference type="AlphaFoldDB" id="A0A0D9Y0H0"/>
<reference evidence="2" key="2">
    <citation type="submission" date="2013-12" db="EMBL/GenBank/DDBJ databases">
        <authorList>
            <person name="Yu Y."/>
            <person name="Lee S."/>
            <person name="de Baynast K."/>
            <person name="Wissotski M."/>
            <person name="Liu L."/>
            <person name="Talag J."/>
            <person name="Goicoechea J."/>
            <person name="Angelova A."/>
            <person name="Jetty R."/>
            <person name="Kudrna D."/>
            <person name="Golser W."/>
            <person name="Rivera L."/>
            <person name="Zhang J."/>
            <person name="Wing R."/>
        </authorList>
    </citation>
    <scope>NUCLEOTIDE SEQUENCE</scope>
</reference>
<reference evidence="1 2" key="1">
    <citation type="submission" date="2012-08" db="EMBL/GenBank/DDBJ databases">
        <title>Oryza genome evolution.</title>
        <authorList>
            <person name="Wing R.A."/>
        </authorList>
    </citation>
    <scope>NUCLEOTIDE SEQUENCE</scope>
</reference>
<evidence type="ECO:0000313" key="1">
    <source>
        <dbReference type="EnsemblPlants" id="LPERR12G13260.1"/>
    </source>
</evidence>